<dbReference type="PROSITE" id="PS51918">
    <property type="entry name" value="RADICAL_SAM"/>
    <property type="match status" value="1"/>
</dbReference>
<evidence type="ECO:0000256" key="6">
    <source>
        <dbReference type="ARBA" id="ARBA00023601"/>
    </source>
</evidence>
<dbReference type="InterPro" id="IPR013785">
    <property type="entry name" value="Aldolase_TIM"/>
</dbReference>
<dbReference type="InterPro" id="IPR023885">
    <property type="entry name" value="4Fe4S-binding_SPASM_dom"/>
</dbReference>
<dbReference type="SUPFAM" id="SSF102114">
    <property type="entry name" value="Radical SAM enzymes"/>
    <property type="match status" value="1"/>
</dbReference>
<comment type="cofactor">
    <cofactor evidence="1">
        <name>[4Fe-4S] cluster</name>
        <dbReference type="ChEBI" id="CHEBI:49883"/>
    </cofactor>
</comment>
<dbReference type="CDD" id="cd01335">
    <property type="entry name" value="Radical_SAM"/>
    <property type="match status" value="1"/>
</dbReference>
<dbReference type="InterPro" id="IPR007197">
    <property type="entry name" value="rSAM"/>
</dbReference>
<evidence type="ECO:0000313" key="8">
    <source>
        <dbReference type="EMBL" id="MCG5031803.1"/>
    </source>
</evidence>
<evidence type="ECO:0000313" key="9">
    <source>
        <dbReference type="Proteomes" id="UP001297600"/>
    </source>
</evidence>
<dbReference type="SFLD" id="SFLDG01067">
    <property type="entry name" value="SPASM/twitch_domain_containing"/>
    <property type="match status" value="1"/>
</dbReference>
<keyword evidence="9" id="KW-1185">Reference proteome</keyword>
<accession>A0ABS9MT52</accession>
<comment type="caution">
    <text evidence="8">The sequence shown here is derived from an EMBL/GenBank/DDBJ whole genome shotgun (WGS) entry which is preliminary data.</text>
</comment>
<dbReference type="NCBIfam" id="TIGR04085">
    <property type="entry name" value="rSAM_more_4Fe4S"/>
    <property type="match status" value="1"/>
</dbReference>
<evidence type="ECO:0000256" key="3">
    <source>
        <dbReference type="ARBA" id="ARBA00022723"/>
    </source>
</evidence>
<keyword evidence="3" id="KW-0479">Metal-binding</keyword>
<evidence type="ECO:0000256" key="1">
    <source>
        <dbReference type="ARBA" id="ARBA00001966"/>
    </source>
</evidence>
<reference evidence="8 9" key="1">
    <citation type="submission" date="2022-02" db="EMBL/GenBank/DDBJ databases">
        <title>Mesosutterella porci, a novel member of the family Sutterellaceae from pig feces.</title>
        <authorList>
            <person name="Wylensek D."/>
            <person name="Clavel T."/>
        </authorList>
    </citation>
    <scope>NUCLEOTIDE SEQUENCE [LARGE SCALE GENOMIC DNA]</scope>
    <source>
        <strain evidence="9">oilRF-744-wt-GAM-9</strain>
    </source>
</reference>
<keyword evidence="4" id="KW-0408">Iron</keyword>
<dbReference type="RefSeq" id="WP_237980353.1">
    <property type="nucleotide sequence ID" value="NZ_JAKNCT010000014.1"/>
</dbReference>
<evidence type="ECO:0000256" key="5">
    <source>
        <dbReference type="ARBA" id="ARBA00023014"/>
    </source>
</evidence>
<dbReference type="EMBL" id="JAKNCT010000014">
    <property type="protein sequence ID" value="MCG5031803.1"/>
    <property type="molecule type" value="Genomic_DNA"/>
</dbReference>
<evidence type="ECO:0000256" key="4">
    <source>
        <dbReference type="ARBA" id="ARBA00023004"/>
    </source>
</evidence>
<name>A0ABS9MT52_9BURK</name>
<feature type="domain" description="Radical SAM core" evidence="7">
    <location>
        <begin position="6"/>
        <end position="215"/>
    </location>
</feature>
<dbReference type="InterPro" id="IPR058240">
    <property type="entry name" value="rSAM_sf"/>
</dbReference>
<evidence type="ECO:0000256" key="2">
    <source>
        <dbReference type="ARBA" id="ARBA00022691"/>
    </source>
</evidence>
<dbReference type="Gene3D" id="3.20.20.70">
    <property type="entry name" value="Aldolase class I"/>
    <property type="match status" value="1"/>
</dbReference>
<protein>
    <submittedName>
        <fullName evidence="8">Radical SAM protein</fullName>
    </submittedName>
</protein>
<organism evidence="8 9">
    <name type="scientific">Mesosutterella porci</name>
    <dbReference type="NCBI Taxonomy" id="2915351"/>
    <lineage>
        <taxon>Bacteria</taxon>
        <taxon>Pseudomonadati</taxon>
        <taxon>Pseudomonadota</taxon>
        <taxon>Betaproteobacteria</taxon>
        <taxon>Burkholderiales</taxon>
        <taxon>Sutterellaceae</taxon>
        <taxon>Mesosutterella</taxon>
    </lineage>
</organism>
<dbReference type="Proteomes" id="UP001297600">
    <property type="component" value="Unassembled WGS sequence"/>
</dbReference>
<feature type="non-terminal residue" evidence="8">
    <location>
        <position position="1"/>
    </location>
</feature>
<dbReference type="InterPro" id="IPR023867">
    <property type="entry name" value="Sulphatase_maturase_rSAM"/>
</dbReference>
<dbReference type="SFLD" id="SFLDS00029">
    <property type="entry name" value="Radical_SAM"/>
    <property type="match status" value="1"/>
</dbReference>
<keyword evidence="2" id="KW-0949">S-adenosyl-L-methionine</keyword>
<evidence type="ECO:0000259" key="7">
    <source>
        <dbReference type="PROSITE" id="PS51918"/>
    </source>
</evidence>
<dbReference type="PANTHER" id="PTHR43273:SF3">
    <property type="entry name" value="ANAEROBIC SULFATASE-MATURATING ENZYME HOMOLOG ASLB-RELATED"/>
    <property type="match status" value="1"/>
</dbReference>
<gene>
    <name evidence="8" type="ORF">MAF45_10185</name>
</gene>
<keyword evidence="5" id="KW-0411">Iron-sulfur</keyword>
<sequence length="360" mass="41036">QIFSDNKSKDLYDLRIQLGLRCNMHCRYCAQSDRALEKACWGPKDVPAFIAKLKAGNVNVTGVIEIWGGEPFVYWRTIKNLVPQLREMYPNVRLAMITNGTLLSVEKISFCEKYKIDLTFSHDGQGYKLRGKDPLDDPKMVDLWRLAFSKLRCNINCVLSPANTDIEQIIEYIHSRLGMVPINFEGIMTHVGVTDKELMFSDKQLLTLQKNIFTAMTSGPWAKFPALEQQCRSLIQMLVNRKRLNPRAVKCCMHSPDNAAVNLNGDVLSCHDHCTPDKFVGRIEDLEGVDISRCFKPWSERPECRRCLVLSMCRGACPQIEGLARTLTCKNEFAYKFAVFQAVFWLLFGMTLESYAPVEG</sequence>
<proteinExistence type="inferred from homology"/>
<comment type="similarity">
    <text evidence="6">Belongs to the radical SAM superfamily. Anaerobic sulfatase-maturating enzyme family.</text>
</comment>
<dbReference type="Pfam" id="PF04055">
    <property type="entry name" value="Radical_SAM"/>
    <property type="match status" value="1"/>
</dbReference>
<dbReference type="PANTHER" id="PTHR43273">
    <property type="entry name" value="ANAEROBIC SULFATASE-MATURATING ENZYME HOMOLOG ASLB-RELATED"/>
    <property type="match status" value="1"/>
</dbReference>